<feature type="transmembrane region" description="Helical" evidence="5">
    <location>
        <begin position="70"/>
        <end position="91"/>
    </location>
</feature>
<sequence>MNTLQTRLYLMLSGIFFGFLLFNVFDVTILPIREIAFTTMEWMKYGALLYIGYILYEMRKARRPISDNGLTPFYSSLGLFIVISILLHVINGNFDDNLALIDMLLTFAFIAATAHIRWEASAIILFAQMSLFIVVLIFFHWMLSGMPMSDFQSVIRNPNILGVFLSCLLFFQLVAFGDANKWKKALYSIGILLALFMIYTSSARAVLLLLLTVIAAQIVLFFSKRVFYYLFYAVLAFNLLFLVLYSTLAKSSMFTRLNQWSVENFGKNLFSGRQDIWETAFYYGLERPLTGHKVGITPDEYIKGAHFVHVHNQYLQIFLESGFIGLACFILFLFGIWKVLQKNLDVKIVRWSACFFLGILIYQNLEISLFFNIQPIGLFHWLIVSLGISGVLFSASERKRHSSKNF</sequence>
<dbReference type="PANTHER" id="PTHR37422">
    <property type="entry name" value="TEICHURONIC ACID BIOSYNTHESIS PROTEIN TUAE"/>
    <property type="match status" value="1"/>
</dbReference>
<dbReference type="InterPro" id="IPR051533">
    <property type="entry name" value="WaaL-like"/>
</dbReference>
<evidence type="ECO:0000256" key="1">
    <source>
        <dbReference type="ARBA" id="ARBA00004141"/>
    </source>
</evidence>
<keyword evidence="3 5" id="KW-1133">Transmembrane helix</keyword>
<dbReference type="AlphaFoldDB" id="A0A2U1JKR2"/>
<evidence type="ECO:0000256" key="5">
    <source>
        <dbReference type="SAM" id="Phobius"/>
    </source>
</evidence>
<evidence type="ECO:0000313" key="8">
    <source>
        <dbReference type="Proteomes" id="UP000245998"/>
    </source>
</evidence>
<keyword evidence="2 5" id="KW-0812">Transmembrane</keyword>
<keyword evidence="8" id="KW-1185">Reference proteome</keyword>
<feature type="transmembrane region" description="Helical" evidence="5">
    <location>
        <begin position="7"/>
        <end position="30"/>
    </location>
</feature>
<dbReference type="Proteomes" id="UP000245998">
    <property type="component" value="Unassembled WGS sequence"/>
</dbReference>
<feature type="transmembrane region" description="Helical" evidence="5">
    <location>
        <begin position="314"/>
        <end position="336"/>
    </location>
</feature>
<dbReference type="RefSeq" id="WP_116556246.1">
    <property type="nucleotide sequence ID" value="NZ_QCZG01000065.1"/>
</dbReference>
<dbReference type="Pfam" id="PF04932">
    <property type="entry name" value="Wzy_C"/>
    <property type="match status" value="1"/>
</dbReference>
<dbReference type="GO" id="GO:0016020">
    <property type="term" value="C:membrane"/>
    <property type="evidence" value="ECO:0007669"/>
    <property type="project" value="UniProtKB-SubCell"/>
</dbReference>
<evidence type="ECO:0000256" key="2">
    <source>
        <dbReference type="ARBA" id="ARBA00022692"/>
    </source>
</evidence>
<feature type="transmembrane region" description="Helical" evidence="5">
    <location>
        <begin position="182"/>
        <end position="199"/>
    </location>
</feature>
<evidence type="ECO:0000313" key="7">
    <source>
        <dbReference type="EMBL" id="PWA05761.1"/>
    </source>
</evidence>
<name>A0A2U1JKR2_9BACI</name>
<feature type="transmembrane region" description="Helical" evidence="5">
    <location>
        <begin position="42"/>
        <end position="58"/>
    </location>
</feature>
<evidence type="ECO:0000256" key="3">
    <source>
        <dbReference type="ARBA" id="ARBA00022989"/>
    </source>
</evidence>
<protein>
    <recommendedName>
        <fullName evidence="6">O-antigen ligase-related domain-containing protein</fullName>
    </recommendedName>
</protein>
<feature type="transmembrane region" description="Helical" evidence="5">
    <location>
        <begin position="377"/>
        <end position="395"/>
    </location>
</feature>
<reference evidence="7 8" key="1">
    <citation type="submission" date="2018-04" db="EMBL/GenBank/DDBJ databases">
        <title>Camelliibacillus theae gen. nov., sp. nov., isolated from Pu'er tea.</title>
        <authorList>
            <person name="Niu L."/>
        </authorList>
    </citation>
    <scope>NUCLEOTIDE SEQUENCE [LARGE SCALE GENOMIC DNA]</scope>
    <source>
        <strain evidence="7 8">T8</strain>
    </source>
</reference>
<gene>
    <name evidence="7" type="ORF">DCC39_17860</name>
</gene>
<comment type="subcellular location">
    <subcellularLocation>
        <location evidence="1">Membrane</location>
        <topology evidence="1">Multi-pass membrane protein</topology>
    </subcellularLocation>
</comment>
<evidence type="ECO:0000256" key="4">
    <source>
        <dbReference type="ARBA" id="ARBA00023136"/>
    </source>
</evidence>
<dbReference type="OrthoDB" id="2809944at2"/>
<keyword evidence="4 5" id="KW-0472">Membrane</keyword>
<feature type="domain" description="O-antigen ligase-related" evidence="6">
    <location>
        <begin position="190"/>
        <end position="330"/>
    </location>
</feature>
<feature type="transmembrane region" description="Helical" evidence="5">
    <location>
        <begin position="155"/>
        <end position="175"/>
    </location>
</feature>
<feature type="transmembrane region" description="Helical" evidence="5">
    <location>
        <begin position="205"/>
        <end position="222"/>
    </location>
</feature>
<dbReference type="InterPro" id="IPR007016">
    <property type="entry name" value="O-antigen_ligase-rel_domated"/>
</dbReference>
<accession>A0A2U1JKR2</accession>
<feature type="transmembrane region" description="Helical" evidence="5">
    <location>
        <begin position="123"/>
        <end position="143"/>
    </location>
</feature>
<dbReference type="EMBL" id="QCZG01000065">
    <property type="protein sequence ID" value="PWA05761.1"/>
    <property type="molecule type" value="Genomic_DNA"/>
</dbReference>
<dbReference type="PANTHER" id="PTHR37422:SF13">
    <property type="entry name" value="LIPOPOLYSACCHARIDE BIOSYNTHESIS PROTEIN PA4999-RELATED"/>
    <property type="match status" value="1"/>
</dbReference>
<feature type="transmembrane region" description="Helical" evidence="5">
    <location>
        <begin position="97"/>
        <end position="116"/>
    </location>
</feature>
<proteinExistence type="predicted"/>
<organism evidence="7 8">
    <name type="scientific">Pueribacillus theae</name>
    <dbReference type="NCBI Taxonomy" id="2171751"/>
    <lineage>
        <taxon>Bacteria</taxon>
        <taxon>Bacillati</taxon>
        <taxon>Bacillota</taxon>
        <taxon>Bacilli</taxon>
        <taxon>Bacillales</taxon>
        <taxon>Bacillaceae</taxon>
        <taxon>Pueribacillus</taxon>
    </lineage>
</organism>
<evidence type="ECO:0000259" key="6">
    <source>
        <dbReference type="Pfam" id="PF04932"/>
    </source>
</evidence>
<feature type="transmembrane region" description="Helical" evidence="5">
    <location>
        <begin position="348"/>
        <end position="365"/>
    </location>
</feature>
<feature type="transmembrane region" description="Helical" evidence="5">
    <location>
        <begin position="229"/>
        <end position="248"/>
    </location>
</feature>
<comment type="caution">
    <text evidence="7">The sequence shown here is derived from an EMBL/GenBank/DDBJ whole genome shotgun (WGS) entry which is preliminary data.</text>
</comment>